<dbReference type="EMBL" id="LXQA010337203">
    <property type="protein sequence ID" value="MCI44920.1"/>
    <property type="molecule type" value="Genomic_DNA"/>
</dbReference>
<dbReference type="Proteomes" id="UP000265520">
    <property type="component" value="Unassembled WGS sequence"/>
</dbReference>
<evidence type="ECO:0000313" key="2">
    <source>
        <dbReference type="EMBL" id="MCI44920.1"/>
    </source>
</evidence>
<protein>
    <submittedName>
        <fullName evidence="2">Uncharacterized protein</fullName>
    </submittedName>
</protein>
<organism evidence="2 3">
    <name type="scientific">Trifolium medium</name>
    <dbReference type="NCBI Taxonomy" id="97028"/>
    <lineage>
        <taxon>Eukaryota</taxon>
        <taxon>Viridiplantae</taxon>
        <taxon>Streptophyta</taxon>
        <taxon>Embryophyta</taxon>
        <taxon>Tracheophyta</taxon>
        <taxon>Spermatophyta</taxon>
        <taxon>Magnoliopsida</taxon>
        <taxon>eudicotyledons</taxon>
        <taxon>Gunneridae</taxon>
        <taxon>Pentapetalae</taxon>
        <taxon>rosids</taxon>
        <taxon>fabids</taxon>
        <taxon>Fabales</taxon>
        <taxon>Fabaceae</taxon>
        <taxon>Papilionoideae</taxon>
        <taxon>50 kb inversion clade</taxon>
        <taxon>NPAAA clade</taxon>
        <taxon>Hologalegina</taxon>
        <taxon>IRL clade</taxon>
        <taxon>Trifolieae</taxon>
        <taxon>Trifolium</taxon>
    </lineage>
</organism>
<feature type="region of interest" description="Disordered" evidence="1">
    <location>
        <begin position="1"/>
        <end position="50"/>
    </location>
</feature>
<name>A0A392SAC4_9FABA</name>
<dbReference type="AlphaFoldDB" id="A0A392SAC4"/>
<evidence type="ECO:0000256" key="1">
    <source>
        <dbReference type="SAM" id="MobiDB-lite"/>
    </source>
</evidence>
<reference evidence="2 3" key="1">
    <citation type="journal article" date="2018" name="Front. Plant Sci.">
        <title>Red Clover (Trifolium pratense) and Zigzag Clover (T. medium) - A Picture of Genomic Similarities and Differences.</title>
        <authorList>
            <person name="Dluhosova J."/>
            <person name="Istvanek J."/>
            <person name="Nedelnik J."/>
            <person name="Repkova J."/>
        </authorList>
    </citation>
    <scope>NUCLEOTIDE SEQUENCE [LARGE SCALE GENOMIC DNA]</scope>
    <source>
        <strain evidence="3">cv. 10/8</strain>
        <tissue evidence="2">Leaf</tissue>
    </source>
</reference>
<sequence length="50" mass="6074">MQGHRERGESWAVEGERVGRRERDGRQEIWSPEERDGRSHREEKKNINTR</sequence>
<keyword evidence="3" id="KW-1185">Reference proteome</keyword>
<evidence type="ECO:0000313" key="3">
    <source>
        <dbReference type="Proteomes" id="UP000265520"/>
    </source>
</evidence>
<proteinExistence type="predicted"/>
<comment type="caution">
    <text evidence="2">The sequence shown here is derived from an EMBL/GenBank/DDBJ whole genome shotgun (WGS) entry which is preliminary data.</text>
</comment>
<accession>A0A392SAC4</accession>